<protein>
    <submittedName>
        <fullName evidence="8">AEC family transporter</fullName>
    </submittedName>
</protein>
<evidence type="ECO:0000256" key="7">
    <source>
        <dbReference type="SAM" id="Phobius"/>
    </source>
</evidence>
<proteinExistence type="predicted"/>
<keyword evidence="2" id="KW-0813">Transport</keyword>
<dbReference type="PANTHER" id="PTHR36838">
    <property type="entry name" value="AUXIN EFFLUX CARRIER FAMILY PROTEIN"/>
    <property type="match status" value="1"/>
</dbReference>
<evidence type="ECO:0000256" key="4">
    <source>
        <dbReference type="ARBA" id="ARBA00022692"/>
    </source>
</evidence>
<reference evidence="8 9" key="1">
    <citation type="submission" date="2018-07" db="EMBL/GenBank/DDBJ databases">
        <title>Genome sequencing of Runella.</title>
        <authorList>
            <person name="Baek M.-G."/>
            <person name="Yi H."/>
        </authorList>
    </citation>
    <scope>NUCLEOTIDE SEQUENCE [LARGE SCALE GENOMIC DNA]</scope>
    <source>
        <strain evidence="8 9">HYN0085</strain>
    </source>
</reference>
<feature type="transmembrane region" description="Helical" evidence="7">
    <location>
        <begin position="251"/>
        <end position="271"/>
    </location>
</feature>
<name>A0A344TMG5_9BACT</name>
<keyword evidence="9" id="KW-1185">Reference proteome</keyword>
<dbReference type="InterPro" id="IPR004776">
    <property type="entry name" value="Mem_transp_PIN-like"/>
</dbReference>
<feature type="transmembrane region" description="Helical" evidence="7">
    <location>
        <begin position="6"/>
        <end position="26"/>
    </location>
</feature>
<keyword evidence="4 7" id="KW-0812">Transmembrane</keyword>
<gene>
    <name evidence="8" type="ORF">DR864_19855</name>
</gene>
<evidence type="ECO:0000256" key="1">
    <source>
        <dbReference type="ARBA" id="ARBA00004141"/>
    </source>
</evidence>
<feature type="transmembrane region" description="Helical" evidence="7">
    <location>
        <begin position="61"/>
        <end position="83"/>
    </location>
</feature>
<feature type="transmembrane region" description="Helical" evidence="7">
    <location>
        <begin position="123"/>
        <end position="147"/>
    </location>
</feature>
<dbReference type="OrthoDB" id="9786183at2"/>
<feature type="transmembrane region" description="Helical" evidence="7">
    <location>
        <begin position="90"/>
        <end position="111"/>
    </location>
</feature>
<dbReference type="GO" id="GO:0055085">
    <property type="term" value="P:transmembrane transport"/>
    <property type="evidence" value="ECO:0007669"/>
    <property type="project" value="InterPro"/>
</dbReference>
<comment type="subcellular location">
    <subcellularLocation>
        <location evidence="1">Membrane</location>
        <topology evidence="1">Multi-pass membrane protein</topology>
    </subcellularLocation>
</comment>
<dbReference type="Pfam" id="PF03547">
    <property type="entry name" value="Mem_trans"/>
    <property type="match status" value="1"/>
</dbReference>
<dbReference type="PANTHER" id="PTHR36838:SF3">
    <property type="entry name" value="TRANSPORTER AUXIN EFFLUX CARRIER EC FAMILY"/>
    <property type="match status" value="1"/>
</dbReference>
<feature type="transmembrane region" description="Helical" evidence="7">
    <location>
        <begin position="283"/>
        <end position="303"/>
    </location>
</feature>
<keyword evidence="6 7" id="KW-0472">Membrane</keyword>
<keyword evidence="5 7" id="KW-1133">Transmembrane helix</keyword>
<evidence type="ECO:0000313" key="9">
    <source>
        <dbReference type="Proteomes" id="UP000251993"/>
    </source>
</evidence>
<evidence type="ECO:0000256" key="2">
    <source>
        <dbReference type="ARBA" id="ARBA00022448"/>
    </source>
</evidence>
<evidence type="ECO:0000313" key="8">
    <source>
        <dbReference type="EMBL" id="AXE19836.1"/>
    </source>
</evidence>
<evidence type="ECO:0000256" key="5">
    <source>
        <dbReference type="ARBA" id="ARBA00022989"/>
    </source>
</evidence>
<dbReference type="Proteomes" id="UP000251993">
    <property type="component" value="Chromosome"/>
</dbReference>
<organism evidence="8 9">
    <name type="scientific">Runella rosea</name>
    <dbReference type="NCBI Taxonomy" id="2259595"/>
    <lineage>
        <taxon>Bacteria</taxon>
        <taxon>Pseudomonadati</taxon>
        <taxon>Bacteroidota</taxon>
        <taxon>Cytophagia</taxon>
        <taxon>Cytophagales</taxon>
        <taxon>Spirosomataceae</taxon>
        <taxon>Runella</taxon>
    </lineage>
</organism>
<dbReference type="AlphaFoldDB" id="A0A344TMG5"/>
<dbReference type="GO" id="GO:0016020">
    <property type="term" value="C:membrane"/>
    <property type="evidence" value="ECO:0007669"/>
    <property type="project" value="UniProtKB-SubCell"/>
</dbReference>
<accession>A0A344TMG5</accession>
<evidence type="ECO:0000256" key="3">
    <source>
        <dbReference type="ARBA" id="ARBA00022475"/>
    </source>
</evidence>
<dbReference type="RefSeq" id="WP_114068604.1">
    <property type="nucleotide sequence ID" value="NZ_CP030850.1"/>
</dbReference>
<feature type="transmembrane region" description="Helical" evidence="7">
    <location>
        <begin position="227"/>
        <end position="245"/>
    </location>
</feature>
<dbReference type="EMBL" id="CP030850">
    <property type="protein sequence ID" value="AXE19836.1"/>
    <property type="molecule type" value="Genomic_DNA"/>
</dbReference>
<sequence>MNQTNSIFLITLGIATMGFLIKKFDFVTEQDGKAISKFLMHTTFPALMIVSMLRIKFEPTLFLIPLICIALGVVMTLVGWVWFKDYPNRLRGVLTMSCGGLNVGLFAFPIIEGIWGREGLVYVAMFDIGNTIITFGLVYSVGSYFAVKGEGRVNYGRVLKKVIQLPPLQAMFIGLTINALKIELPVVAYDFLDVLAKANKPLVLLLMGIYMSFSLERSQVWAVVKVLTIRYACGFIAILLLYVLIPEPTLARNVLLVCVILPIGMTILPFADELNYDSRIAGVLVNISLLISFLLMWGLVVGLKLA</sequence>
<dbReference type="KEGG" id="run:DR864_19855"/>
<evidence type="ECO:0000256" key="6">
    <source>
        <dbReference type="ARBA" id="ARBA00023136"/>
    </source>
</evidence>
<keyword evidence="3" id="KW-1003">Cell membrane</keyword>